<evidence type="ECO:0000313" key="1">
    <source>
        <dbReference type="EMBL" id="KAH9841716.1"/>
    </source>
</evidence>
<evidence type="ECO:0008006" key="3">
    <source>
        <dbReference type="Google" id="ProtNLM"/>
    </source>
</evidence>
<proteinExistence type="predicted"/>
<name>A0ABQ8KSC3_9APHY</name>
<dbReference type="EMBL" id="JADCUA010000003">
    <property type="protein sequence ID" value="KAH9841716.1"/>
    <property type="molecule type" value="Genomic_DNA"/>
</dbReference>
<organism evidence="1 2">
    <name type="scientific">Rhodofomes roseus</name>
    <dbReference type="NCBI Taxonomy" id="34475"/>
    <lineage>
        <taxon>Eukaryota</taxon>
        <taxon>Fungi</taxon>
        <taxon>Dikarya</taxon>
        <taxon>Basidiomycota</taxon>
        <taxon>Agaricomycotina</taxon>
        <taxon>Agaricomycetes</taxon>
        <taxon>Polyporales</taxon>
        <taxon>Rhodofomes</taxon>
    </lineage>
</organism>
<dbReference type="Proteomes" id="UP000814176">
    <property type="component" value="Unassembled WGS sequence"/>
</dbReference>
<accession>A0ABQ8KSC3</accession>
<protein>
    <recommendedName>
        <fullName evidence="3">Metallo-beta-lactamase domain-containing protein</fullName>
    </recommendedName>
</protein>
<comment type="caution">
    <text evidence="1">The sequence shown here is derived from an EMBL/GenBank/DDBJ whole genome shotgun (WGS) entry which is preliminary data.</text>
</comment>
<keyword evidence="2" id="KW-1185">Reference proteome</keyword>
<dbReference type="GeneID" id="71998691"/>
<reference evidence="1 2" key="1">
    <citation type="journal article" date="2021" name="Environ. Microbiol.">
        <title>Gene family expansions and transcriptome signatures uncover fungal adaptations to wood decay.</title>
        <authorList>
            <person name="Hage H."/>
            <person name="Miyauchi S."/>
            <person name="Viragh M."/>
            <person name="Drula E."/>
            <person name="Min B."/>
            <person name="Chaduli D."/>
            <person name="Navarro D."/>
            <person name="Favel A."/>
            <person name="Norest M."/>
            <person name="Lesage-Meessen L."/>
            <person name="Balint B."/>
            <person name="Merenyi Z."/>
            <person name="de Eugenio L."/>
            <person name="Morin E."/>
            <person name="Martinez A.T."/>
            <person name="Baldrian P."/>
            <person name="Stursova M."/>
            <person name="Martinez M.J."/>
            <person name="Novotny C."/>
            <person name="Magnuson J.K."/>
            <person name="Spatafora J.W."/>
            <person name="Maurice S."/>
            <person name="Pangilinan J."/>
            <person name="Andreopoulos W."/>
            <person name="LaButti K."/>
            <person name="Hundley H."/>
            <person name="Na H."/>
            <person name="Kuo A."/>
            <person name="Barry K."/>
            <person name="Lipzen A."/>
            <person name="Henrissat B."/>
            <person name="Riley R."/>
            <person name="Ahrendt S."/>
            <person name="Nagy L.G."/>
            <person name="Grigoriev I.V."/>
            <person name="Martin F."/>
            <person name="Rosso M.N."/>
        </authorList>
    </citation>
    <scope>NUCLEOTIDE SEQUENCE [LARGE SCALE GENOMIC DNA]</scope>
    <source>
        <strain evidence="1 2">CIRM-BRFM 1785</strain>
    </source>
</reference>
<gene>
    <name evidence="1" type="ORF">C8Q71DRAFT_345439</name>
</gene>
<dbReference type="RefSeq" id="XP_047783015.1">
    <property type="nucleotide sequence ID" value="XM_047917959.1"/>
</dbReference>
<evidence type="ECO:0000313" key="2">
    <source>
        <dbReference type="Proteomes" id="UP000814176"/>
    </source>
</evidence>
<sequence>MPTYPWDTYTKEMREKYSCYGRAMWNPSPHLAAIHPDVDNAVDIGDVGRIERGQFHRLFNTISGFSHWTLPPTLVMLPQTEIEALVVEDNITESCLHSSSLLTLDIDGGATGGNVAAAGASFKCARKRGALLHLPEPESRSINASGTSARAQYSYASGKRLASNIILEEYVGRNIQSWHRFATGTARWRVDEADLVFVTGYFATERWGVATCTDHGVDATVSIRAGQGPLDISFSVSGSIATSSFFHTRCGPSNPRPGRQCIFLDLYRGASRASIFASKFLFFSKPFNALGVAGQPTTHDAARHRDGYELGNGFASITGAELGDDIPMTDEPNLYDEASEIPDPSVMLLGRILQHSNADVAVVSTHDLHYLQTRELEKLRAGRDRPVPPTVSHQQLDDWWHPTDIIVVPTSALRGNGL</sequence>